<keyword evidence="1" id="KW-0472">Membrane</keyword>
<sequence>MKGRKTAQCFKAFKVVVYTVIAIITYPTLFVKLIRMLAPTILAYGYSSSALLSLAPIITLTVLTELIRKVYK</sequence>
<gene>
    <name evidence="2" type="ORF">B9Q02_05685</name>
</gene>
<feature type="transmembrane region" description="Helical" evidence="1">
    <location>
        <begin position="41"/>
        <end position="63"/>
    </location>
</feature>
<accession>A0A2R6AGV4</accession>
<comment type="caution">
    <text evidence="2">The sequence shown here is derived from an EMBL/GenBank/DDBJ whole genome shotgun (WGS) entry which is preliminary data.</text>
</comment>
<evidence type="ECO:0000256" key="1">
    <source>
        <dbReference type="SAM" id="Phobius"/>
    </source>
</evidence>
<evidence type="ECO:0000313" key="3">
    <source>
        <dbReference type="Proteomes" id="UP000240569"/>
    </source>
</evidence>
<evidence type="ECO:0000313" key="2">
    <source>
        <dbReference type="EMBL" id="PSN85614.1"/>
    </source>
</evidence>
<name>A0A2R6AGV4_9ARCH</name>
<dbReference type="Proteomes" id="UP000240569">
    <property type="component" value="Unassembled WGS sequence"/>
</dbReference>
<protein>
    <submittedName>
        <fullName evidence="2">Uncharacterized protein</fullName>
    </submittedName>
</protein>
<dbReference type="AlphaFoldDB" id="A0A2R6AGV4"/>
<keyword evidence="1" id="KW-1133">Transmembrane helix</keyword>
<feature type="transmembrane region" description="Helical" evidence="1">
    <location>
        <begin position="12"/>
        <end position="29"/>
    </location>
</feature>
<dbReference type="EMBL" id="NEXD01000026">
    <property type="protein sequence ID" value="PSN85614.1"/>
    <property type="molecule type" value="Genomic_DNA"/>
</dbReference>
<reference evidence="2 3" key="1">
    <citation type="submission" date="2017-04" db="EMBL/GenBank/DDBJ databases">
        <title>Novel microbial lineages endemic to geothermal iron-oxide mats fill important gaps in the evolutionary history of Archaea.</title>
        <authorList>
            <person name="Jay Z.J."/>
            <person name="Beam J.P."/>
            <person name="Dlakic M."/>
            <person name="Rusch D.B."/>
            <person name="Kozubal M.A."/>
            <person name="Inskeep W.P."/>
        </authorList>
    </citation>
    <scope>NUCLEOTIDE SEQUENCE [LARGE SCALE GENOMIC DNA]</scope>
    <source>
        <strain evidence="2">BE_D</strain>
    </source>
</reference>
<organism evidence="2 3">
    <name type="scientific">Candidatus Marsarchaeota G1 archaeon BE_D</name>
    <dbReference type="NCBI Taxonomy" id="1978156"/>
    <lineage>
        <taxon>Archaea</taxon>
        <taxon>Candidatus Marsarchaeota</taxon>
        <taxon>Candidatus Marsarchaeota group 1</taxon>
    </lineage>
</organism>
<keyword evidence="1" id="KW-0812">Transmembrane</keyword>
<proteinExistence type="predicted"/>